<name>A0A2T6ZWX7_TUBBO</name>
<dbReference type="Proteomes" id="UP000244722">
    <property type="component" value="Unassembled WGS sequence"/>
</dbReference>
<comment type="caution">
    <text evidence="1">The sequence shown here is derived from an EMBL/GenBank/DDBJ whole genome shotgun (WGS) entry which is preliminary data.</text>
</comment>
<protein>
    <submittedName>
        <fullName evidence="1">Uncharacterized protein</fullName>
    </submittedName>
</protein>
<gene>
    <name evidence="1" type="ORF">B9Z19DRAFT_1124336</name>
</gene>
<dbReference type="EMBL" id="NESQ01000076">
    <property type="protein sequence ID" value="PUU80001.1"/>
    <property type="molecule type" value="Genomic_DNA"/>
</dbReference>
<proteinExistence type="predicted"/>
<sequence>MATTSIAEASTEEFPTWTFGPDHSITLHTIYFGQMKADFFFYKPWANCQSPQIGQLYELKLCGFEWANISKKKICHLCSTQNMSYFYQYLIDILHYQVVCYELKFLNFKNSINIVFFSQTNGIFNIAIIGLTMCQNVKLNDMRHRGQAVFLLMNDGGKAVIFVRGGRIAGMLELRIRESRAIIQALELGYEIKGRVSSLKVFLHEPDIIPLPCLRPAANVLVDHCFFETKGFPQSSLDNYSDPQPSLFSHPYLYLLSWGHKVIRFFYMMDFAKAGMHTTVLGQMYWLGVKIHEDKSENVEPLQNEMVSGFLDSDNAEYKGILAALGAGI</sequence>
<evidence type="ECO:0000313" key="1">
    <source>
        <dbReference type="EMBL" id="PUU80001.1"/>
    </source>
</evidence>
<accession>A0A2T6ZWX7</accession>
<organism evidence="1 2">
    <name type="scientific">Tuber borchii</name>
    <name type="common">White truffle</name>
    <dbReference type="NCBI Taxonomy" id="42251"/>
    <lineage>
        <taxon>Eukaryota</taxon>
        <taxon>Fungi</taxon>
        <taxon>Dikarya</taxon>
        <taxon>Ascomycota</taxon>
        <taxon>Pezizomycotina</taxon>
        <taxon>Pezizomycetes</taxon>
        <taxon>Pezizales</taxon>
        <taxon>Tuberaceae</taxon>
        <taxon>Tuber</taxon>
    </lineage>
</organism>
<reference evidence="1 2" key="1">
    <citation type="submission" date="2017-04" db="EMBL/GenBank/DDBJ databases">
        <title>Draft genome sequence of Tuber borchii Vittad., a whitish edible truffle.</title>
        <authorList>
            <consortium name="DOE Joint Genome Institute"/>
            <person name="Murat C."/>
            <person name="Kuo A."/>
            <person name="Barry K.W."/>
            <person name="Clum A."/>
            <person name="Dockter R.B."/>
            <person name="Fauchery L."/>
            <person name="Iotti M."/>
            <person name="Kohler A."/>
            <person name="Labutti K."/>
            <person name="Lindquist E.A."/>
            <person name="Lipzen A."/>
            <person name="Ohm R.A."/>
            <person name="Wang M."/>
            <person name="Grigoriev I.V."/>
            <person name="Zambonelli A."/>
            <person name="Martin F.M."/>
        </authorList>
    </citation>
    <scope>NUCLEOTIDE SEQUENCE [LARGE SCALE GENOMIC DNA]</scope>
    <source>
        <strain evidence="1 2">Tbo3840</strain>
    </source>
</reference>
<evidence type="ECO:0000313" key="2">
    <source>
        <dbReference type="Proteomes" id="UP000244722"/>
    </source>
</evidence>
<keyword evidence="2" id="KW-1185">Reference proteome</keyword>
<dbReference type="AlphaFoldDB" id="A0A2T6ZWX7"/>